<dbReference type="SUPFAM" id="SSF53850">
    <property type="entry name" value="Periplasmic binding protein-like II"/>
    <property type="match status" value="1"/>
</dbReference>
<proteinExistence type="predicted"/>
<evidence type="ECO:0000313" key="7">
    <source>
        <dbReference type="EMBL" id="HIQ70628.1"/>
    </source>
</evidence>
<dbReference type="GO" id="GO:0042597">
    <property type="term" value="C:periplasmic space"/>
    <property type="evidence" value="ECO:0007669"/>
    <property type="project" value="UniProtKB-SubCell"/>
</dbReference>
<keyword evidence="2" id="KW-0813">Transport</keyword>
<gene>
    <name evidence="7" type="ORF">IAB73_00200</name>
</gene>
<dbReference type="Pfam" id="PF13416">
    <property type="entry name" value="SBP_bac_8"/>
    <property type="match status" value="1"/>
</dbReference>
<dbReference type="Proteomes" id="UP000886887">
    <property type="component" value="Unassembled WGS sequence"/>
</dbReference>
<evidence type="ECO:0000256" key="5">
    <source>
        <dbReference type="PIRSR" id="PIRSR019574-1"/>
    </source>
</evidence>
<evidence type="ECO:0000256" key="1">
    <source>
        <dbReference type="ARBA" id="ARBA00004418"/>
    </source>
</evidence>
<dbReference type="PANTHER" id="PTHR30222:SF17">
    <property type="entry name" value="SPERMIDINE_PUTRESCINE-BINDING PERIPLASMIC PROTEIN"/>
    <property type="match status" value="1"/>
</dbReference>
<dbReference type="CDD" id="cd13590">
    <property type="entry name" value="PBP2_PotD_PotF_like"/>
    <property type="match status" value="1"/>
</dbReference>
<dbReference type="AlphaFoldDB" id="A0A9D0Z7W8"/>
<evidence type="ECO:0000313" key="8">
    <source>
        <dbReference type="Proteomes" id="UP000886887"/>
    </source>
</evidence>
<reference evidence="7" key="1">
    <citation type="submission" date="2020-10" db="EMBL/GenBank/DDBJ databases">
        <authorList>
            <person name="Gilroy R."/>
        </authorList>
    </citation>
    <scope>NUCLEOTIDE SEQUENCE</scope>
    <source>
        <strain evidence="7">ChiSxjej2B14-6234</strain>
    </source>
</reference>
<dbReference type="PRINTS" id="PR00909">
    <property type="entry name" value="SPERMDNBNDNG"/>
</dbReference>
<organism evidence="7 8">
    <name type="scientific">Candidatus Onthenecus intestinigallinarum</name>
    <dbReference type="NCBI Taxonomy" id="2840875"/>
    <lineage>
        <taxon>Bacteria</taxon>
        <taxon>Bacillati</taxon>
        <taxon>Bacillota</taxon>
        <taxon>Clostridia</taxon>
        <taxon>Eubacteriales</taxon>
        <taxon>Candidatus Onthenecus</taxon>
    </lineage>
</organism>
<dbReference type="GO" id="GO:0015846">
    <property type="term" value="P:polyamine transport"/>
    <property type="evidence" value="ECO:0007669"/>
    <property type="project" value="InterPro"/>
</dbReference>
<evidence type="ECO:0000256" key="3">
    <source>
        <dbReference type="ARBA" id="ARBA00022729"/>
    </source>
</evidence>
<dbReference type="PIRSF" id="PIRSF019574">
    <property type="entry name" value="Periplasmic_polyamine_BP"/>
    <property type="match status" value="1"/>
</dbReference>
<evidence type="ECO:0000256" key="2">
    <source>
        <dbReference type="ARBA" id="ARBA00022448"/>
    </source>
</evidence>
<comment type="caution">
    <text evidence="7">The sequence shown here is derived from an EMBL/GenBank/DDBJ whole genome shotgun (WGS) entry which is preliminary data.</text>
</comment>
<reference evidence="7" key="2">
    <citation type="journal article" date="2021" name="PeerJ">
        <title>Extensive microbial diversity within the chicken gut microbiome revealed by metagenomics and culture.</title>
        <authorList>
            <person name="Gilroy R."/>
            <person name="Ravi A."/>
            <person name="Getino M."/>
            <person name="Pursley I."/>
            <person name="Horton D.L."/>
            <person name="Alikhan N.F."/>
            <person name="Baker D."/>
            <person name="Gharbi K."/>
            <person name="Hall N."/>
            <person name="Watson M."/>
            <person name="Adriaenssens E.M."/>
            <person name="Foster-Nyarko E."/>
            <person name="Jarju S."/>
            <person name="Secka A."/>
            <person name="Antonio M."/>
            <person name="Oren A."/>
            <person name="Chaudhuri R.R."/>
            <person name="La Ragione R."/>
            <person name="Hildebrand F."/>
            <person name="Pallen M.J."/>
        </authorList>
    </citation>
    <scope>NUCLEOTIDE SEQUENCE</scope>
    <source>
        <strain evidence="7">ChiSxjej2B14-6234</strain>
    </source>
</reference>
<dbReference type="EMBL" id="DVFJ01000001">
    <property type="protein sequence ID" value="HIQ70628.1"/>
    <property type="molecule type" value="Genomic_DNA"/>
</dbReference>
<feature type="signal peptide" evidence="6">
    <location>
        <begin position="1"/>
        <end position="23"/>
    </location>
</feature>
<dbReference type="Gene3D" id="3.40.190.10">
    <property type="entry name" value="Periplasmic binding protein-like II"/>
    <property type="match status" value="2"/>
</dbReference>
<feature type="chain" id="PRO_5039588717" evidence="6">
    <location>
        <begin position="24"/>
        <end position="348"/>
    </location>
</feature>
<keyword evidence="3 6" id="KW-0732">Signal</keyword>
<comment type="subcellular location">
    <subcellularLocation>
        <location evidence="1">Periplasm</location>
    </subcellularLocation>
</comment>
<protein>
    <submittedName>
        <fullName evidence="7">Spermidine/putrescine ABC transporter substrate-binding protein</fullName>
    </submittedName>
</protein>
<accession>A0A9D0Z7W8</accession>
<evidence type="ECO:0000256" key="6">
    <source>
        <dbReference type="SAM" id="SignalP"/>
    </source>
</evidence>
<name>A0A9D0Z7W8_9FIRM</name>
<dbReference type="PANTHER" id="PTHR30222">
    <property type="entry name" value="SPERMIDINE/PUTRESCINE-BINDING PERIPLASMIC PROTEIN"/>
    <property type="match status" value="1"/>
</dbReference>
<dbReference type="InterPro" id="IPR001188">
    <property type="entry name" value="Sperm_putr-bd"/>
</dbReference>
<feature type="binding site" evidence="5">
    <location>
        <position position="86"/>
    </location>
    <ligand>
        <name>spermidine</name>
        <dbReference type="ChEBI" id="CHEBI:57834"/>
    </ligand>
</feature>
<dbReference type="InterPro" id="IPR006059">
    <property type="entry name" value="SBP"/>
</dbReference>
<evidence type="ECO:0000256" key="4">
    <source>
        <dbReference type="ARBA" id="ARBA00022764"/>
    </source>
</evidence>
<dbReference type="GO" id="GO:0019808">
    <property type="term" value="F:polyamine binding"/>
    <property type="evidence" value="ECO:0007669"/>
    <property type="project" value="InterPro"/>
</dbReference>
<sequence length="348" mass="38962">MKKLLSVLLALSMLAALPLLSSAEEEKVLNIFSWDGYVDYASVIQPFEQQTGIKVNYAPFSTNDEMFKKLQENGASEYDLVIASDYILNTARLEGLMLPLDKEQLPNFANLDERFISQYFDPDNEYVVPYMSGIPLIVYNPDMVQIEIDGFEDLWDPSLADSIGLIDDARVSIGMVLLSMGQSMNTTDDAVLAQAKEKLFALRENIHVLEYENLHNSLISGDISVAYTFTPYVALALDANPNLQVVWPKEGLGFGIDGAFIPANAPHPDNAHTFLNYLLDGQVAAVTAEWQYYCTPNAAAQEFLSDAYKNNPVFNGIYDRFGDAEYVMNLGADESKFQDIWTEFKLLF</sequence>
<keyword evidence="4" id="KW-0574">Periplasm</keyword>